<comment type="caution">
    <text evidence="1">The sequence shown here is derived from an EMBL/GenBank/DDBJ whole genome shotgun (WGS) entry which is preliminary data.</text>
</comment>
<accession>A0A7V5XHQ8</accession>
<evidence type="ECO:0000313" key="1">
    <source>
        <dbReference type="EMBL" id="HHQ16553.1"/>
    </source>
</evidence>
<sequence length="197" mass="23450">MRKNLKTAQLLSKFFLLFILCFAFGCSYKALSISKVSPKNVYYGKIWWEITLFTNNETKTLSNYADFQVEEDFLYLRFKSPLNTTLGYGKWETSFFNLIEVFDLYDKKHYLIILEPNPELKEIPLYFLGLKEKNLTWNFLKTSFHYSFLEDKKEGSISSDLFILKWRFKNLSISEDFTPMLKDTSLFKDFQVVEITL</sequence>
<dbReference type="PROSITE" id="PS51257">
    <property type="entry name" value="PROKAR_LIPOPROTEIN"/>
    <property type="match status" value="1"/>
</dbReference>
<gene>
    <name evidence="1" type="ORF">ENM15_07060</name>
</gene>
<protein>
    <recommendedName>
        <fullName evidence="2">Lipoprotein</fullName>
    </recommendedName>
</protein>
<reference evidence="1" key="1">
    <citation type="journal article" date="2020" name="mSystems">
        <title>Genome- and Community-Level Interaction Insights into Carbon Utilization and Element Cycling Functions of Hydrothermarchaeota in Hydrothermal Sediment.</title>
        <authorList>
            <person name="Zhou Z."/>
            <person name="Liu Y."/>
            <person name="Xu W."/>
            <person name="Pan J."/>
            <person name="Luo Z.H."/>
            <person name="Li M."/>
        </authorList>
    </citation>
    <scope>NUCLEOTIDE SEQUENCE [LARGE SCALE GENOMIC DNA]</scope>
    <source>
        <strain evidence="1">SpSt-106</strain>
    </source>
</reference>
<proteinExistence type="predicted"/>
<organism evidence="1">
    <name type="scientific">Thermodesulfobacterium geofontis</name>
    <dbReference type="NCBI Taxonomy" id="1295609"/>
    <lineage>
        <taxon>Bacteria</taxon>
        <taxon>Pseudomonadati</taxon>
        <taxon>Thermodesulfobacteriota</taxon>
        <taxon>Thermodesulfobacteria</taxon>
        <taxon>Thermodesulfobacteriales</taxon>
        <taxon>Thermodesulfobacteriaceae</taxon>
        <taxon>Thermodesulfobacterium</taxon>
    </lineage>
</organism>
<name>A0A7V5XHQ8_9BACT</name>
<evidence type="ECO:0008006" key="2">
    <source>
        <dbReference type="Google" id="ProtNLM"/>
    </source>
</evidence>
<dbReference type="AlphaFoldDB" id="A0A7V5XHQ8"/>
<dbReference type="EMBL" id="DRWR01000116">
    <property type="protein sequence ID" value="HHQ16553.1"/>
    <property type="molecule type" value="Genomic_DNA"/>
</dbReference>